<dbReference type="CDD" id="cd03457">
    <property type="entry name" value="intradiol_dioxygenase_like"/>
    <property type="match status" value="1"/>
</dbReference>
<evidence type="ECO:0000256" key="1">
    <source>
        <dbReference type="SAM" id="MobiDB-lite"/>
    </source>
</evidence>
<gene>
    <name evidence="3" type="ORF">HYDPIDRAFT_91495</name>
</gene>
<keyword evidence="4" id="KW-1185">Reference proteome</keyword>
<feature type="region of interest" description="Disordered" evidence="1">
    <location>
        <begin position="1"/>
        <end position="30"/>
    </location>
</feature>
<evidence type="ECO:0000313" key="3">
    <source>
        <dbReference type="EMBL" id="KIJ63771.1"/>
    </source>
</evidence>
<dbReference type="PANTHER" id="PTHR34315:SF2">
    <property type="entry name" value="ANCHORED DIOXYGENASE, PUTATIVE (AFU_ORTHOLOGUE AFUA_3G01800)-RELATED"/>
    <property type="match status" value="1"/>
</dbReference>
<proteinExistence type="predicted"/>
<dbReference type="Pfam" id="PF00775">
    <property type="entry name" value="Dioxygenase_C"/>
    <property type="match status" value="1"/>
</dbReference>
<evidence type="ECO:0000259" key="2">
    <source>
        <dbReference type="Pfam" id="PF00775"/>
    </source>
</evidence>
<name>A0A0C9WEA6_9AGAM</name>
<evidence type="ECO:0000313" key="4">
    <source>
        <dbReference type="Proteomes" id="UP000053820"/>
    </source>
</evidence>
<accession>A0A0C9WEA6</accession>
<reference evidence="3 4" key="1">
    <citation type="submission" date="2014-04" db="EMBL/GenBank/DDBJ databases">
        <title>Evolutionary Origins and Diversification of the Mycorrhizal Mutualists.</title>
        <authorList>
            <consortium name="DOE Joint Genome Institute"/>
            <consortium name="Mycorrhizal Genomics Consortium"/>
            <person name="Kohler A."/>
            <person name="Kuo A."/>
            <person name="Nagy L.G."/>
            <person name="Floudas D."/>
            <person name="Copeland A."/>
            <person name="Barry K.W."/>
            <person name="Cichocki N."/>
            <person name="Veneault-Fourrey C."/>
            <person name="LaButti K."/>
            <person name="Lindquist E.A."/>
            <person name="Lipzen A."/>
            <person name="Lundell T."/>
            <person name="Morin E."/>
            <person name="Murat C."/>
            <person name="Riley R."/>
            <person name="Ohm R."/>
            <person name="Sun H."/>
            <person name="Tunlid A."/>
            <person name="Henrissat B."/>
            <person name="Grigoriev I.V."/>
            <person name="Hibbett D.S."/>
            <person name="Martin F."/>
        </authorList>
    </citation>
    <scope>NUCLEOTIDE SEQUENCE [LARGE SCALE GENOMIC DNA]</scope>
    <source>
        <strain evidence="3 4">MD-312</strain>
    </source>
</reference>
<organism evidence="3 4">
    <name type="scientific">Hydnomerulius pinastri MD-312</name>
    <dbReference type="NCBI Taxonomy" id="994086"/>
    <lineage>
        <taxon>Eukaryota</taxon>
        <taxon>Fungi</taxon>
        <taxon>Dikarya</taxon>
        <taxon>Basidiomycota</taxon>
        <taxon>Agaricomycotina</taxon>
        <taxon>Agaricomycetes</taxon>
        <taxon>Agaricomycetidae</taxon>
        <taxon>Boletales</taxon>
        <taxon>Boletales incertae sedis</taxon>
        <taxon>Leucogyrophana</taxon>
    </lineage>
</organism>
<dbReference type="SUPFAM" id="SSF49482">
    <property type="entry name" value="Aromatic compound dioxygenase"/>
    <property type="match status" value="1"/>
</dbReference>
<feature type="domain" description="Intradiol ring-cleavage dioxygenases" evidence="2">
    <location>
        <begin position="106"/>
        <end position="196"/>
    </location>
</feature>
<dbReference type="AlphaFoldDB" id="A0A0C9WEA6"/>
<feature type="compositionally biased region" description="Polar residues" evidence="1">
    <location>
        <begin position="1"/>
        <end position="17"/>
    </location>
</feature>
<sequence length="341" mass="38072">MWSNHQRSLAECGSSSKGHSRAQRAVERRSRWAEKIREDRGVEAKPWIRRRDVDDLYKWGNMTHLANMTGVSPNNYTALFGNNISCVLTPDISNGPFYIEGEYLRTNVTENQVGVPLYLDVQIIDVNTCEPLPDLFVDIWSANATGVYSGVHEPSNGNYADIANLNATFLRGIWQADDDGVVQFATIFPGHYGDRATHVHMMYVDRPLVRHKCLTTVSVHHGGYITPNYTFHGGNNTHIGQLFFEESLRSAIEATAPYTSNAQPVTANNDDEFAPDQATGNYDPYPKYLYIDPEDISKGVIAWISMGVDPTSSHHALIAGWLTEDGGVPNPELEWTPSQNQ</sequence>
<dbReference type="EMBL" id="KN839849">
    <property type="protein sequence ID" value="KIJ63771.1"/>
    <property type="molecule type" value="Genomic_DNA"/>
</dbReference>
<dbReference type="OrthoDB" id="121380at2759"/>
<dbReference type="GO" id="GO:0008199">
    <property type="term" value="F:ferric iron binding"/>
    <property type="evidence" value="ECO:0007669"/>
    <property type="project" value="InterPro"/>
</dbReference>
<dbReference type="Proteomes" id="UP000053820">
    <property type="component" value="Unassembled WGS sequence"/>
</dbReference>
<dbReference type="InterPro" id="IPR015889">
    <property type="entry name" value="Intradiol_dOase_core"/>
</dbReference>
<dbReference type="GO" id="GO:0016702">
    <property type="term" value="F:oxidoreductase activity, acting on single donors with incorporation of molecular oxygen, incorporation of two atoms of oxygen"/>
    <property type="evidence" value="ECO:0007669"/>
    <property type="project" value="InterPro"/>
</dbReference>
<dbReference type="Gene3D" id="2.60.130.10">
    <property type="entry name" value="Aromatic compound dioxygenase"/>
    <property type="match status" value="1"/>
</dbReference>
<dbReference type="HOGENOM" id="CLU_027719_0_0_1"/>
<protein>
    <recommendedName>
        <fullName evidence="2">Intradiol ring-cleavage dioxygenases domain-containing protein</fullName>
    </recommendedName>
</protein>
<dbReference type="PANTHER" id="PTHR34315">
    <property type="match status" value="1"/>
</dbReference>
<dbReference type="InterPro" id="IPR000627">
    <property type="entry name" value="Intradiol_dOase_C"/>
</dbReference>